<protein>
    <recommendedName>
        <fullName evidence="1">Glycosyl transferase family 1 domain-containing protein</fullName>
    </recommendedName>
</protein>
<dbReference type="CDD" id="cd03801">
    <property type="entry name" value="GT4_PimA-like"/>
    <property type="match status" value="1"/>
</dbReference>
<name>A0A061SQE9_9RHOB</name>
<dbReference type="PANTHER" id="PTHR46656">
    <property type="entry name" value="PUTATIVE-RELATED"/>
    <property type="match status" value="1"/>
</dbReference>
<evidence type="ECO:0000313" key="2">
    <source>
        <dbReference type="EMBL" id="KAJ01639.1"/>
    </source>
</evidence>
<evidence type="ECO:0000259" key="1">
    <source>
        <dbReference type="Pfam" id="PF00534"/>
    </source>
</evidence>
<dbReference type="InterPro" id="IPR001296">
    <property type="entry name" value="Glyco_trans_1"/>
</dbReference>
<dbReference type="Proteomes" id="UP000027337">
    <property type="component" value="Unassembled WGS sequence"/>
</dbReference>
<evidence type="ECO:0000313" key="3">
    <source>
        <dbReference type="Proteomes" id="UP000027337"/>
    </source>
</evidence>
<dbReference type="SUPFAM" id="SSF53756">
    <property type="entry name" value="UDP-Glycosyltransferase/glycogen phosphorylase"/>
    <property type="match status" value="3"/>
</dbReference>
<accession>A0A061SQE9</accession>
<dbReference type="PANTHER" id="PTHR46656:SF3">
    <property type="entry name" value="PUTATIVE-RELATED"/>
    <property type="match status" value="1"/>
</dbReference>
<dbReference type="eggNOG" id="COG0438">
    <property type="taxonomic scope" value="Bacteria"/>
</dbReference>
<gene>
    <name evidence="2" type="ORF">PM02_18220</name>
</gene>
<dbReference type="Pfam" id="PF00534">
    <property type="entry name" value="Glycos_transf_1"/>
    <property type="match status" value="1"/>
</dbReference>
<dbReference type="Pfam" id="PF20706">
    <property type="entry name" value="GT4-conflict"/>
    <property type="match status" value="1"/>
</dbReference>
<proteinExistence type="predicted"/>
<comment type="caution">
    <text evidence="2">The sequence shown here is derived from an EMBL/GenBank/DDBJ whole genome shotgun (WGS) entry which is preliminary data.</text>
</comment>
<dbReference type="Gene3D" id="3.40.50.2000">
    <property type="entry name" value="Glycogen Phosphorylase B"/>
    <property type="match status" value="4"/>
</dbReference>
<dbReference type="STRING" id="83219.PM02_18220"/>
<dbReference type="EMBL" id="JEMU01000022">
    <property type="protein sequence ID" value="KAJ01639.1"/>
    <property type="molecule type" value="Genomic_DNA"/>
</dbReference>
<keyword evidence="3" id="KW-1185">Reference proteome</keyword>
<dbReference type="AlphaFoldDB" id="A0A061SQE9"/>
<sequence length="1162" mass="127768">MRLLIDLQALQRPNRFGAGRCYLEKLVPALIAAAPDHDVAVHLLFNTSFPQTIPALQRQFAEVHKQGRLHVFHAGPDGLIQPKMVAHIQTFCSAGIAADLTLCLDGPSLDPVCDNPLFPKMTTQHLSLKELGKKTKFFNALDKNEGNARSISARKEVYQHLGLARPYLLFVGNSRNAGHLFPTDIIDAYANLPASLRPHLDLVIAGDFTLPALHTLHQSLRHHNLPANTTHIHLAPTAKAVAQLIAGAALLIDLSTEDSCAGMAEDAAAAQVPVLAVDSPAHQQTLGAQEGLFPGQSAKALEQALNRLLSRSDGLTTLALSQQQLGRRIDWPQTAQALLQDVLQGIKPSHQVHVDDWGAEQARLDGLEAKTIAALEAENRQLHLKDPVLQHIARAVAATRAEIEKALRGPAFSPSRPAKSWRIEGPFDSSYSLAAVNRETARALRRANWPVALFSAEGPGPYEPDLAYLKSHPDLLPLMQAADRLTETTADITSRNMFPPRCDDMRSRYNLLHGYAWEETGFPTTYRRDINAHLQGLLVTSPHVRRVFINAGIRVPITVVGNGVDHLKTRPARLPFALPKRKFRILHVSSCFPRKGTDVLLKAYAEAFAGDSKAEKEVCLIIKTHDNPHNTIAADVAALQADHPILPPIVVETTDLSPAQLQRLYKKANLLVAPSRAEGFCLPIAEAVLAGTPVLTTGWSGQTIFRDNPMVKFIDYHFESAGSHLETSNSVWAEPSVSHLASLLRTARTSPALKWRKKRRAQRAMRKTHSWDNVALKSTQAIKSIANSTPKTPPRIGWVSTFNTRCGIATYSDHLLKGFPDVVTVLANESDEITQTDTSTLRRCWVSGKQDPLDNLYTTITREDLEIIVIQFNYGFYNFAALGRLIRRLKADQRQVVLMMHSTDDTPHPPENWLSGIQQDLALCDRILVHSIHDLNRLKDLDLVDNAALFPHGVPETQQTPAAALTPERPFVLGTYGFLLPQKGYGALIDALALLRAEGRNVVLKMVNAEYPALVSAQLAETIRSQIVRLGLTAHVDFCTDFLEDAESYKRLSETDILVFPYRPTTESASGAVRQALAVSRPIATTPLPIFEDVSGLTLPLPGFSAPEIAEGLGGIIDQMSRPDQDGAVAQSLRHAQNWRQANGYSQLSERLYAILLALHQA</sequence>
<organism evidence="2 3">
    <name type="scientific">Sulfitobacter mediterraneus</name>
    <dbReference type="NCBI Taxonomy" id="83219"/>
    <lineage>
        <taxon>Bacteria</taxon>
        <taxon>Pseudomonadati</taxon>
        <taxon>Pseudomonadota</taxon>
        <taxon>Alphaproteobacteria</taxon>
        <taxon>Rhodobacterales</taxon>
        <taxon>Roseobacteraceae</taxon>
        <taxon>Sulfitobacter</taxon>
    </lineage>
</organism>
<feature type="domain" description="Glycosyl transferase family 1" evidence="1">
    <location>
        <begin position="167"/>
        <end position="311"/>
    </location>
</feature>
<dbReference type="GO" id="GO:0016757">
    <property type="term" value="F:glycosyltransferase activity"/>
    <property type="evidence" value="ECO:0007669"/>
    <property type="project" value="InterPro"/>
</dbReference>
<reference evidence="2 3" key="1">
    <citation type="journal article" date="2014" name="Genome Announc.">
        <title>Draft Genome Sequences of Two Isolates of the Roseobacter Group, Sulfitobacter sp. Strains 3SOLIMAR09 and 1FIGIMAR09, from Harbors of Mallorca Island (Mediterranean Sea).</title>
        <authorList>
            <person name="Mas-Llado M."/>
            <person name="Pina-Villalonga J.M."/>
            <person name="Brunet-Galmes I."/>
            <person name="Nogales B."/>
            <person name="Bosch R."/>
        </authorList>
    </citation>
    <scope>NUCLEOTIDE SEQUENCE [LARGE SCALE GENOMIC DNA]</scope>
    <source>
        <strain evidence="2 3">1FIGIMAR09</strain>
    </source>
</reference>